<name>A0ABT8SJU8_9CAUL</name>
<dbReference type="RefSeq" id="WP_302108694.1">
    <property type="nucleotide sequence ID" value="NZ_JAUKTR010000001.1"/>
</dbReference>
<evidence type="ECO:0000313" key="3">
    <source>
        <dbReference type="Proteomes" id="UP001169063"/>
    </source>
</evidence>
<accession>A0ABT8SJU8</accession>
<dbReference type="InterPro" id="IPR032466">
    <property type="entry name" value="Metal_Hydrolase"/>
</dbReference>
<dbReference type="SUPFAM" id="SSF51556">
    <property type="entry name" value="Metallo-dependent hydrolases"/>
    <property type="match status" value="1"/>
</dbReference>
<dbReference type="CDD" id="cd01301">
    <property type="entry name" value="rDP_like"/>
    <property type="match status" value="1"/>
</dbReference>
<feature type="chain" id="PRO_5046156059" evidence="1">
    <location>
        <begin position="24"/>
        <end position="424"/>
    </location>
</feature>
<dbReference type="Pfam" id="PF01244">
    <property type="entry name" value="Peptidase_M19"/>
    <property type="match status" value="1"/>
</dbReference>
<dbReference type="PANTHER" id="PTHR10443">
    <property type="entry name" value="MICROSOMAL DIPEPTIDASE"/>
    <property type="match status" value="1"/>
</dbReference>
<keyword evidence="2" id="KW-0224">Dipeptidase</keyword>
<dbReference type="Proteomes" id="UP001169063">
    <property type="component" value="Unassembled WGS sequence"/>
</dbReference>
<dbReference type="Gene3D" id="3.20.20.140">
    <property type="entry name" value="Metal-dependent hydrolases"/>
    <property type="match status" value="1"/>
</dbReference>
<comment type="caution">
    <text evidence="2">The sequence shown here is derived from an EMBL/GenBank/DDBJ whole genome shotgun (WGS) entry which is preliminary data.</text>
</comment>
<dbReference type="PROSITE" id="PS51365">
    <property type="entry name" value="RENAL_DIPEPTIDASE_2"/>
    <property type="match status" value="1"/>
</dbReference>
<organism evidence="2 3">
    <name type="scientific">Peiella sedimenti</name>
    <dbReference type="NCBI Taxonomy" id="3061083"/>
    <lineage>
        <taxon>Bacteria</taxon>
        <taxon>Pseudomonadati</taxon>
        <taxon>Pseudomonadota</taxon>
        <taxon>Alphaproteobacteria</taxon>
        <taxon>Caulobacterales</taxon>
        <taxon>Caulobacteraceae</taxon>
        <taxon>Peiella</taxon>
    </lineage>
</organism>
<dbReference type="EC" id="3.4.13.19" evidence="2"/>
<sequence>MMRLTTCASVAALLTALAGPALAQTAPQNEAAIERRVQQVLRRSPIIDGHNDLPWALRENHGSNPTAVDLAQDQDAATDLHTDITRLRRGGVGGQFWSVYVPASMTPLEAARATFEQIDLTKRMIAAYPGDLELATTAADIRRIQRDGKIASLLGIEGGYSIAESMGLLREFHRSGVRYMTLTHSTTTAWADSATDDPRHGGLTPFGEEVVREMNRLGMLVDLSHVSESTMADALNVTQAPVIFSHSSARAVANHNRNVPDAILRRLPENGGLVMVTFVPSFVSEAVRAWGLARDAERERLRAQGVTEAALGAAMQPWLEANPQPSATISDVADHIDHVRQTAGVDHVGIGGDFDGVSSLPEGLNGVDKYPDLLAELVRRGWSDADLEKLTGGNLLRVMRASEEVAARLSSEPPSLAARSGEGG</sequence>
<reference evidence="2" key="1">
    <citation type="submission" date="2023-07" db="EMBL/GenBank/DDBJ databases">
        <title>Brevundimonas soil sp. nov., isolated from the soil of chemical plant.</title>
        <authorList>
            <person name="Wu N."/>
        </authorList>
    </citation>
    <scope>NUCLEOTIDE SEQUENCE</scope>
    <source>
        <strain evidence="2">XZ-24</strain>
    </source>
</reference>
<dbReference type="PANTHER" id="PTHR10443:SF12">
    <property type="entry name" value="DIPEPTIDASE"/>
    <property type="match status" value="1"/>
</dbReference>
<proteinExistence type="predicted"/>
<keyword evidence="1" id="KW-0732">Signal</keyword>
<gene>
    <name evidence="2" type="ORF">Q0812_02360</name>
</gene>
<dbReference type="EMBL" id="JAUKTR010000001">
    <property type="protein sequence ID" value="MDO1558274.1"/>
    <property type="molecule type" value="Genomic_DNA"/>
</dbReference>
<keyword evidence="3" id="KW-1185">Reference proteome</keyword>
<keyword evidence="2" id="KW-0378">Hydrolase</keyword>
<evidence type="ECO:0000256" key="1">
    <source>
        <dbReference type="SAM" id="SignalP"/>
    </source>
</evidence>
<keyword evidence="2" id="KW-0645">Protease</keyword>
<dbReference type="GO" id="GO:0016805">
    <property type="term" value="F:dipeptidase activity"/>
    <property type="evidence" value="ECO:0007669"/>
    <property type="project" value="UniProtKB-KW"/>
</dbReference>
<evidence type="ECO:0000313" key="2">
    <source>
        <dbReference type="EMBL" id="MDO1558274.1"/>
    </source>
</evidence>
<feature type="signal peptide" evidence="1">
    <location>
        <begin position="1"/>
        <end position="23"/>
    </location>
</feature>
<protein>
    <submittedName>
        <fullName evidence="2">Dipeptidase</fullName>
        <ecNumber evidence="2">3.4.13.19</ecNumber>
    </submittedName>
</protein>
<dbReference type="InterPro" id="IPR008257">
    <property type="entry name" value="Pept_M19"/>
</dbReference>